<sequence length="83" mass="9804">MQEFDDQILKMALEKTKKTLRAPPTLPVFTEICMAFKKSIQARQEALQPKSELHKKSDPKIVKFHVRQMLETLTKRYQENKLC</sequence>
<dbReference type="AlphaFoldDB" id="A0A378HZT5"/>
<keyword evidence="2" id="KW-1185">Reference proteome</keyword>
<gene>
    <name evidence="1" type="ORF">NCTC13315_00977</name>
</gene>
<name>A0A378HZT5_9GAMM</name>
<proteinExistence type="predicted"/>
<accession>A0A378HZT5</accession>
<dbReference type="Proteomes" id="UP000254968">
    <property type="component" value="Unassembled WGS sequence"/>
</dbReference>
<dbReference type="RefSeq" id="WP_242604176.1">
    <property type="nucleotide sequence ID" value="NZ_CAAAHO010000001.1"/>
</dbReference>
<evidence type="ECO:0000313" key="2">
    <source>
        <dbReference type="Proteomes" id="UP000254968"/>
    </source>
</evidence>
<evidence type="ECO:0000313" key="1">
    <source>
        <dbReference type="EMBL" id="STX28447.1"/>
    </source>
</evidence>
<reference evidence="1 2" key="1">
    <citation type="submission" date="2018-06" db="EMBL/GenBank/DDBJ databases">
        <authorList>
            <consortium name="Pathogen Informatics"/>
            <person name="Doyle S."/>
        </authorList>
    </citation>
    <scope>NUCLEOTIDE SEQUENCE [LARGE SCALE GENOMIC DNA]</scope>
    <source>
        <strain evidence="1 2">NCTC13315</strain>
    </source>
</reference>
<organism evidence="1 2">
    <name type="scientific">Legionella beliardensis</name>
    <dbReference type="NCBI Taxonomy" id="91822"/>
    <lineage>
        <taxon>Bacteria</taxon>
        <taxon>Pseudomonadati</taxon>
        <taxon>Pseudomonadota</taxon>
        <taxon>Gammaproteobacteria</taxon>
        <taxon>Legionellales</taxon>
        <taxon>Legionellaceae</taxon>
        <taxon>Legionella</taxon>
    </lineage>
</organism>
<dbReference type="EMBL" id="UGNV01000001">
    <property type="protein sequence ID" value="STX28447.1"/>
    <property type="molecule type" value="Genomic_DNA"/>
</dbReference>
<protein>
    <submittedName>
        <fullName evidence="1">Uncharacterized protein</fullName>
    </submittedName>
</protein>